<reference evidence="1 2" key="1">
    <citation type="submission" date="2017-06" db="EMBL/GenBank/DDBJ databases">
        <authorList>
            <consortium name="Pathogen Informatics"/>
        </authorList>
    </citation>
    <scope>NUCLEOTIDE SEQUENCE [LARGE SCALE GENOMIC DNA]</scope>
    <source>
        <strain evidence="1 2">NCTC11865</strain>
    </source>
</reference>
<protein>
    <submittedName>
        <fullName evidence="1">Uncharacterized protein</fullName>
    </submittedName>
</protein>
<name>A0A239W527_9ACTN</name>
<dbReference type="Proteomes" id="UP000215332">
    <property type="component" value="Chromosome 1"/>
</dbReference>
<evidence type="ECO:0000313" key="2">
    <source>
        <dbReference type="Proteomes" id="UP000215332"/>
    </source>
</evidence>
<organism evidence="1 2">
    <name type="scientific">Cutibacterium granulosum</name>
    <dbReference type="NCBI Taxonomy" id="33011"/>
    <lineage>
        <taxon>Bacteria</taxon>
        <taxon>Bacillati</taxon>
        <taxon>Actinomycetota</taxon>
        <taxon>Actinomycetes</taxon>
        <taxon>Propionibacteriales</taxon>
        <taxon>Propionibacteriaceae</taxon>
        <taxon>Cutibacterium</taxon>
    </lineage>
</organism>
<proteinExistence type="predicted"/>
<evidence type="ECO:0000313" key="1">
    <source>
        <dbReference type="EMBL" id="SNV29319.1"/>
    </source>
</evidence>
<gene>
    <name evidence="1" type="ORF">SAMEA4412665_00260</name>
</gene>
<dbReference type="AlphaFoldDB" id="A0A239W527"/>
<dbReference type="KEGG" id="cgrn:4412665_00260"/>
<dbReference type="EMBL" id="LT906441">
    <property type="protein sequence ID" value="SNV29319.1"/>
    <property type="molecule type" value="Genomic_DNA"/>
</dbReference>
<accession>A0A239W527</accession>
<sequence length="47" mass="5130">MILGAAFLGLTRPLRDVPAEAGSGALGSLTALFRRWVDETAFRRRGR</sequence>